<gene>
    <name evidence="2" type="ORF">brsh051_14880</name>
</gene>
<keyword evidence="1" id="KW-1133">Transmembrane helix</keyword>
<sequence>MDERDWRDRAPIRALQSGAVLGVIGMIAGQIAQDSSTGQVIFMSFFSLFFGAMMWLLALGGQRRLRATGTDRLPEREPRRLMVIGLMLIAILMWLMAGYGAFIAVLWGQPADGWHAVAYAGVALCASGATMMMRQSRQEWLAHYRRDWPSKR</sequence>
<dbReference type="EMBL" id="AP028056">
    <property type="protein sequence ID" value="BEH02207.1"/>
    <property type="molecule type" value="Genomic_DNA"/>
</dbReference>
<name>A0AAN0K6T9_9ACTN</name>
<dbReference type="AlphaFoldDB" id="A0AAN0K6T9"/>
<keyword evidence="1" id="KW-0812">Transmembrane</keyword>
<keyword evidence="1" id="KW-0472">Membrane</keyword>
<feature type="transmembrane region" description="Helical" evidence="1">
    <location>
        <begin position="81"/>
        <end position="107"/>
    </location>
</feature>
<keyword evidence="3" id="KW-1185">Reference proteome</keyword>
<dbReference type="KEGG" id="broo:brsh051_14880"/>
<organism evidence="2 3">
    <name type="scientific">Brooklawnia propionicigenes</name>
    <dbReference type="NCBI Taxonomy" id="3041175"/>
    <lineage>
        <taxon>Bacteria</taxon>
        <taxon>Bacillati</taxon>
        <taxon>Actinomycetota</taxon>
        <taxon>Actinomycetes</taxon>
        <taxon>Propionibacteriales</taxon>
        <taxon>Propionibacteriaceae</taxon>
        <taxon>Brooklawnia</taxon>
    </lineage>
</organism>
<evidence type="ECO:0000313" key="3">
    <source>
        <dbReference type="Proteomes" id="UP001431656"/>
    </source>
</evidence>
<evidence type="ECO:0000256" key="1">
    <source>
        <dbReference type="SAM" id="Phobius"/>
    </source>
</evidence>
<evidence type="ECO:0000313" key="2">
    <source>
        <dbReference type="EMBL" id="BEH02207.1"/>
    </source>
</evidence>
<evidence type="ECO:0008006" key="4">
    <source>
        <dbReference type="Google" id="ProtNLM"/>
    </source>
</evidence>
<reference evidence="2" key="1">
    <citation type="journal article" date="2024" name="Int. J. Syst. Evol. Microbiol.">
        <title>Brooklawnia propionicigenes sp. nov., a facultatively anaerobic, propionate-producing bacterium isolated from a methanogenic reactor treating waste from cattle farms.</title>
        <authorList>
            <person name="Akita Y."/>
            <person name="Ueki A."/>
            <person name="Tonouchi A."/>
            <person name="Sugawara Y."/>
            <person name="Honma S."/>
            <person name="Kaku N."/>
            <person name="Ueki K."/>
        </authorList>
    </citation>
    <scope>NUCLEOTIDE SEQUENCE</scope>
    <source>
        <strain evidence="2">SH051</strain>
    </source>
</reference>
<dbReference type="Proteomes" id="UP001431656">
    <property type="component" value="Chromosome"/>
</dbReference>
<feature type="transmembrane region" description="Helical" evidence="1">
    <location>
        <begin position="113"/>
        <end position="133"/>
    </location>
</feature>
<feature type="transmembrane region" description="Helical" evidence="1">
    <location>
        <begin position="12"/>
        <end position="32"/>
    </location>
</feature>
<accession>A0AAN0K6T9</accession>
<feature type="transmembrane region" description="Helical" evidence="1">
    <location>
        <begin position="38"/>
        <end position="60"/>
    </location>
</feature>
<dbReference type="RefSeq" id="WP_286263626.1">
    <property type="nucleotide sequence ID" value="NZ_AP028056.1"/>
</dbReference>
<proteinExistence type="predicted"/>
<protein>
    <recommendedName>
        <fullName evidence="4">Transmembrane protein</fullName>
    </recommendedName>
</protein>